<feature type="region of interest" description="Disordered" evidence="1">
    <location>
        <begin position="95"/>
        <end position="118"/>
    </location>
</feature>
<protein>
    <submittedName>
        <fullName evidence="2">Uncharacterized protein</fullName>
    </submittedName>
</protein>
<keyword evidence="3" id="KW-1185">Reference proteome</keyword>
<evidence type="ECO:0000313" key="3">
    <source>
        <dbReference type="Proteomes" id="UP001157418"/>
    </source>
</evidence>
<dbReference type="AlphaFoldDB" id="A0AAU9PLJ6"/>
<name>A0AAU9PLJ6_9ASTR</name>
<organism evidence="2 3">
    <name type="scientific">Lactuca virosa</name>
    <dbReference type="NCBI Taxonomy" id="75947"/>
    <lineage>
        <taxon>Eukaryota</taxon>
        <taxon>Viridiplantae</taxon>
        <taxon>Streptophyta</taxon>
        <taxon>Embryophyta</taxon>
        <taxon>Tracheophyta</taxon>
        <taxon>Spermatophyta</taxon>
        <taxon>Magnoliopsida</taxon>
        <taxon>eudicotyledons</taxon>
        <taxon>Gunneridae</taxon>
        <taxon>Pentapetalae</taxon>
        <taxon>asterids</taxon>
        <taxon>campanulids</taxon>
        <taxon>Asterales</taxon>
        <taxon>Asteraceae</taxon>
        <taxon>Cichorioideae</taxon>
        <taxon>Cichorieae</taxon>
        <taxon>Lactucinae</taxon>
        <taxon>Lactuca</taxon>
    </lineage>
</organism>
<accession>A0AAU9PLJ6</accession>
<sequence length="263" mass="31168">MEMIEDDEEEYVDLDEEENEKNEDEFSDSDDNEDIAADIIHNLTYINREIIFRTRNGDAVERIFFETLVPEKTVSEEEKEKKTLEKQQLEAQKVSSIKSKISTTNSQQSASESISSKAKPTRREKILWTYKNKHYNEDSRYLSDALPHSRTSWKPRNKGIYYAGPLPFLLLLHLHSTDCENQYVNRKIRPICYWNYEKIKSRQNIEKAQGQLGLVTLVEDIDLIQQKDEEDVDFFKEKEKENKLKKMQIQKKMMTLVQRTIVF</sequence>
<reference evidence="2 3" key="1">
    <citation type="submission" date="2022-01" db="EMBL/GenBank/DDBJ databases">
        <authorList>
            <person name="Xiong W."/>
            <person name="Schranz E."/>
        </authorList>
    </citation>
    <scope>NUCLEOTIDE SEQUENCE [LARGE SCALE GENOMIC DNA]</scope>
</reference>
<gene>
    <name evidence="2" type="ORF">LVIROSA_LOCUS36241</name>
</gene>
<comment type="caution">
    <text evidence="2">The sequence shown here is derived from an EMBL/GenBank/DDBJ whole genome shotgun (WGS) entry which is preliminary data.</text>
</comment>
<evidence type="ECO:0000256" key="1">
    <source>
        <dbReference type="SAM" id="MobiDB-lite"/>
    </source>
</evidence>
<feature type="region of interest" description="Disordered" evidence="1">
    <location>
        <begin position="1"/>
        <end position="33"/>
    </location>
</feature>
<evidence type="ECO:0000313" key="2">
    <source>
        <dbReference type="EMBL" id="CAH1450843.1"/>
    </source>
</evidence>
<dbReference type="EMBL" id="CAKMRJ010005634">
    <property type="protein sequence ID" value="CAH1450843.1"/>
    <property type="molecule type" value="Genomic_DNA"/>
</dbReference>
<dbReference type="Proteomes" id="UP001157418">
    <property type="component" value="Unassembled WGS sequence"/>
</dbReference>
<proteinExistence type="predicted"/>